<accession>A0A1Y5Q5B1</accession>
<protein>
    <submittedName>
        <fullName evidence="2">Uncharacterized protein</fullName>
    </submittedName>
</protein>
<name>A0A1Y5Q5B1_9GAMM</name>
<evidence type="ECO:0000313" key="2">
    <source>
        <dbReference type="EMBL" id="SBV37469.1"/>
    </source>
</evidence>
<feature type="region of interest" description="Disordered" evidence="1">
    <location>
        <begin position="1"/>
        <end position="311"/>
    </location>
</feature>
<feature type="compositionally biased region" description="Basic residues" evidence="1">
    <location>
        <begin position="146"/>
        <end position="155"/>
    </location>
</feature>
<evidence type="ECO:0000256" key="1">
    <source>
        <dbReference type="SAM" id="MobiDB-lite"/>
    </source>
</evidence>
<dbReference type="EMBL" id="FLTS01000001">
    <property type="protein sequence ID" value="SBV37469.1"/>
    <property type="molecule type" value="Genomic_DNA"/>
</dbReference>
<dbReference type="AlphaFoldDB" id="A0A1Y5Q5B1"/>
<feature type="compositionally biased region" description="Low complexity" evidence="1">
    <location>
        <begin position="103"/>
        <end position="125"/>
    </location>
</feature>
<proteinExistence type="predicted"/>
<reference evidence="2" key="1">
    <citation type="submission" date="2016-03" db="EMBL/GenBank/DDBJ databases">
        <authorList>
            <person name="Ploux O."/>
        </authorList>
    </citation>
    <scope>NUCLEOTIDE SEQUENCE</scope>
    <source>
        <strain evidence="2">UC10</strain>
    </source>
</reference>
<gene>
    <name evidence="2" type="ORF">STPYR_12405</name>
</gene>
<sequence>MGRQVPAPGRHGHAALQRADAGQPAVGLRRPDPVLGQRADRTRRHPPAGRLARCAGAGRGHLRRQPPRAGMALARRHHQRSGDRPPQAQALPRLPDERGLLPGRADAVAGGRRAHPRPQQGPAQPRRFRPRLLRKERWPVGTPGHLHLRGCRRHAGTGAAHRRLDAVPARPAGTPDRPDRRHRGRGLEAGLQRQAQRLLPRADEGPWRQFHLLAGHDARRQRPRRRSALGQPGIRRRPRQRHAGAGGQRPAIQRRRAGRSGACGKGRQAADPPAGQGDGRLPQPEHRLPRRPALSGVAAHRGHDRLPDADLQREEVRLSRACARKAFYKASVSPYRSDGSRDRFYR</sequence>
<organism evidence="2">
    <name type="scientific">uncultured Stenotrophomonas sp</name>
    <dbReference type="NCBI Taxonomy" id="165438"/>
    <lineage>
        <taxon>Bacteria</taxon>
        <taxon>Pseudomonadati</taxon>
        <taxon>Pseudomonadota</taxon>
        <taxon>Gammaproteobacteria</taxon>
        <taxon>Lysobacterales</taxon>
        <taxon>Lysobacteraceae</taxon>
        <taxon>Stenotrophomonas</taxon>
        <taxon>environmental samples</taxon>
    </lineage>
</organism>